<feature type="chain" id="PRO_5039938909" description="DUF1985 domain-containing protein" evidence="2">
    <location>
        <begin position="16"/>
        <end position="569"/>
    </location>
</feature>
<dbReference type="AlphaFoldDB" id="A0A9J5XBS2"/>
<evidence type="ECO:0000259" key="3">
    <source>
        <dbReference type="Pfam" id="PF09331"/>
    </source>
</evidence>
<evidence type="ECO:0000256" key="1">
    <source>
        <dbReference type="SAM" id="MobiDB-lite"/>
    </source>
</evidence>
<reference evidence="4 5" key="1">
    <citation type="submission" date="2020-09" db="EMBL/GenBank/DDBJ databases">
        <title>De no assembly of potato wild relative species, Solanum commersonii.</title>
        <authorList>
            <person name="Cho K."/>
        </authorList>
    </citation>
    <scope>NUCLEOTIDE SEQUENCE [LARGE SCALE GENOMIC DNA]</scope>
    <source>
        <strain evidence="4">LZ3.2</strain>
        <tissue evidence="4">Leaf</tissue>
    </source>
</reference>
<name>A0A9J5XBS2_SOLCO</name>
<dbReference type="PANTHER" id="PTHR48449">
    <property type="entry name" value="DUF1985 DOMAIN-CONTAINING PROTEIN"/>
    <property type="match status" value="1"/>
</dbReference>
<accession>A0A9J5XBS2</accession>
<feature type="compositionally biased region" description="Basic residues" evidence="1">
    <location>
        <begin position="38"/>
        <end position="47"/>
    </location>
</feature>
<feature type="region of interest" description="Disordered" evidence="1">
    <location>
        <begin position="33"/>
        <end position="120"/>
    </location>
</feature>
<dbReference type="InterPro" id="IPR015410">
    <property type="entry name" value="DUF1985"/>
</dbReference>
<proteinExistence type="predicted"/>
<keyword evidence="2" id="KW-0732">Signal</keyword>
<keyword evidence="5" id="KW-1185">Reference proteome</keyword>
<evidence type="ECO:0000313" key="4">
    <source>
        <dbReference type="EMBL" id="KAG5585817.1"/>
    </source>
</evidence>
<evidence type="ECO:0000313" key="5">
    <source>
        <dbReference type="Proteomes" id="UP000824120"/>
    </source>
</evidence>
<dbReference type="Pfam" id="PF09331">
    <property type="entry name" value="DUF1985"/>
    <property type="match status" value="1"/>
</dbReference>
<feature type="compositionally biased region" description="Basic and acidic residues" evidence="1">
    <location>
        <begin position="105"/>
        <end position="117"/>
    </location>
</feature>
<dbReference type="OrthoDB" id="1194650at2759"/>
<dbReference type="Proteomes" id="UP000824120">
    <property type="component" value="Chromosome 9"/>
</dbReference>
<gene>
    <name evidence="4" type="ORF">H5410_046251</name>
</gene>
<dbReference type="EMBL" id="JACXVP010000009">
    <property type="protein sequence ID" value="KAG5585817.1"/>
    <property type="molecule type" value="Genomic_DNA"/>
</dbReference>
<feature type="signal peptide" evidence="2">
    <location>
        <begin position="1"/>
        <end position="15"/>
    </location>
</feature>
<feature type="region of interest" description="Disordered" evidence="1">
    <location>
        <begin position="544"/>
        <end position="569"/>
    </location>
</feature>
<feature type="compositionally biased region" description="Low complexity" evidence="1">
    <location>
        <begin position="53"/>
        <end position="69"/>
    </location>
</feature>
<dbReference type="PANTHER" id="PTHR48449:SF1">
    <property type="entry name" value="DUF1985 DOMAIN-CONTAINING PROTEIN"/>
    <property type="match status" value="1"/>
</dbReference>
<comment type="caution">
    <text evidence="4">The sequence shown here is derived from an EMBL/GenBank/DDBJ whole genome shotgun (WGS) entry which is preliminary data.</text>
</comment>
<protein>
    <recommendedName>
        <fullName evidence="3">DUF1985 domain-containing protein</fullName>
    </recommendedName>
</protein>
<feature type="domain" description="DUF1985" evidence="3">
    <location>
        <begin position="194"/>
        <end position="267"/>
    </location>
</feature>
<evidence type="ECO:0000256" key="2">
    <source>
        <dbReference type="SAM" id="SignalP"/>
    </source>
</evidence>
<organism evidence="4 5">
    <name type="scientific">Solanum commersonii</name>
    <name type="common">Commerson's wild potato</name>
    <name type="synonym">Commerson's nightshade</name>
    <dbReference type="NCBI Taxonomy" id="4109"/>
    <lineage>
        <taxon>Eukaryota</taxon>
        <taxon>Viridiplantae</taxon>
        <taxon>Streptophyta</taxon>
        <taxon>Embryophyta</taxon>
        <taxon>Tracheophyta</taxon>
        <taxon>Spermatophyta</taxon>
        <taxon>Magnoliopsida</taxon>
        <taxon>eudicotyledons</taxon>
        <taxon>Gunneridae</taxon>
        <taxon>Pentapetalae</taxon>
        <taxon>asterids</taxon>
        <taxon>lamiids</taxon>
        <taxon>Solanales</taxon>
        <taxon>Solanaceae</taxon>
        <taxon>Solanoideae</taxon>
        <taxon>Solaneae</taxon>
        <taxon>Solanum</taxon>
    </lineage>
</organism>
<sequence length="569" mass="64613">MILWFVGWFMCGIESYKYNASCQKKKLLTTETTDTKIQKRPRTKTCRTKNENSSSTLLEELASEAVSSSQIELGVSSSQDDDDRKDKNEVDDDEEKKKKNMKLMMKKEEKKKNKSEDDGINTVNAHTFPMHFQPNATGDIIVRTTIGKSLDYFGTIFRENDLEDIFRNSCFGQYLDLPMNNNAHFQLTIVYELLKRSFKNPKLVALLNDKDTSKKHKESLFLLWFVHNVLMSKDVNNNIPLNYVKLSEDIEAFNNFSWGHDNYELTIIYLLAPLSPETNNLFCFSWDFMTWAFEGIPHLRHQVTTKEKISSLRILRWLPTKNVKNARDLFNPRDDAVSCYITNFKLSYASNVVIDEAYVAIDESFVIADALYVATYYPSIATCDPLVTTCYPNVAIDDSYAATYDPSVATCDTNVVHPWLVAIEKELQMSSLITLGLVETLFDPRMDRVKTKLTGATTIKRARDMVDATVRAGVNIGVGVDVGGQICVGADIGFGGQSVGATSCSRCSRFLCEKCKKHNDDSIMYLQTLSETVNEFKYKKGVRLTPSNKVGDPNTPQVKWRKTNPLSRQ</sequence>